<keyword evidence="2" id="KW-1133">Transmembrane helix</keyword>
<gene>
    <name evidence="4" type="ordered locus">Ccur_00090</name>
</gene>
<dbReference type="Proteomes" id="UP000000954">
    <property type="component" value="Chromosome"/>
</dbReference>
<protein>
    <submittedName>
        <fullName evidence="4">DnaJ-class molecular chaperone with C-terminal Zn finger domain protein</fullName>
    </submittedName>
</protein>
<evidence type="ECO:0000256" key="2">
    <source>
        <dbReference type="SAM" id="Phobius"/>
    </source>
</evidence>
<reference evidence="4 5" key="1">
    <citation type="journal article" date="2009" name="Stand. Genomic Sci.">
        <title>Complete genome sequence of Cryptobacterium curtum type strain (12-3).</title>
        <authorList>
            <person name="Mavrommatis K."/>
            <person name="Pukall R."/>
            <person name="Rohde C."/>
            <person name="Chen F."/>
            <person name="Sims D."/>
            <person name="Brettin T."/>
            <person name="Kuske C."/>
            <person name="Detter J.C."/>
            <person name="Han C."/>
            <person name="Lapidus A."/>
            <person name="Copeland A."/>
            <person name="Glavina Del Rio T."/>
            <person name="Nolan M."/>
            <person name="Lucas S."/>
            <person name="Tice H."/>
            <person name="Cheng J.F."/>
            <person name="Bruce D."/>
            <person name="Goodwin L."/>
            <person name="Pitluck S."/>
            <person name="Ovchinnikova G."/>
            <person name="Pati A."/>
            <person name="Ivanova N."/>
            <person name="Chen A."/>
            <person name="Palaniappan K."/>
            <person name="Chain P."/>
            <person name="D'haeseleer P."/>
            <person name="Goker M."/>
            <person name="Bristow J."/>
            <person name="Eisen J.A."/>
            <person name="Markowitz V."/>
            <person name="Hugenholtz P."/>
            <person name="Rohde M."/>
            <person name="Klenk H.P."/>
            <person name="Kyrpides N.C."/>
        </authorList>
    </citation>
    <scope>NUCLEOTIDE SEQUENCE [LARGE SCALE GENOMIC DNA]</scope>
    <source>
        <strain evidence="5">ATCC 700683 / DSM 15641 / 12-3</strain>
    </source>
</reference>
<keyword evidence="2" id="KW-0472">Membrane</keyword>
<dbReference type="PRINTS" id="PR00625">
    <property type="entry name" value="JDOMAIN"/>
</dbReference>
<dbReference type="RefSeq" id="WP_012802433.1">
    <property type="nucleotide sequence ID" value="NC_013170.1"/>
</dbReference>
<dbReference type="PROSITE" id="PS50076">
    <property type="entry name" value="DNAJ_2"/>
    <property type="match status" value="1"/>
</dbReference>
<feature type="transmembrane region" description="Helical" evidence="2">
    <location>
        <begin position="121"/>
        <end position="154"/>
    </location>
</feature>
<feature type="coiled-coil region" evidence="1">
    <location>
        <begin position="156"/>
        <end position="187"/>
    </location>
</feature>
<sequence length="188" mass="20545">MDRQEALRILGLDRDASSEAIKIAYRETAQILHPDRFAGNKKLQERATEQFKNLQAAYDLLISGKGCASGVSSSSGKAGTSRSSGISRQEEELRARLAGIAAARVQLVEQRDSFFDRRRNAAAMMGIGALVAFFFRRFVWLAGVAGVAVVWGLIDVVSTTSNINSLTERLNALAKEKQQILSELEEIG</sequence>
<accession>C7MLD8</accession>
<dbReference type="SMART" id="SM00271">
    <property type="entry name" value="DnaJ"/>
    <property type="match status" value="1"/>
</dbReference>
<dbReference type="HOGENOM" id="CLU_1432488_0_0_11"/>
<name>C7MLD8_CRYCD</name>
<dbReference type="PANTHER" id="PTHR43948:SF10">
    <property type="entry name" value="MRJ, ISOFORM E"/>
    <property type="match status" value="1"/>
</dbReference>
<dbReference type="Pfam" id="PF00226">
    <property type="entry name" value="DnaJ"/>
    <property type="match status" value="1"/>
</dbReference>
<dbReference type="STRING" id="469378.Ccur_00090"/>
<proteinExistence type="predicted"/>
<dbReference type="AlphaFoldDB" id="C7MLD8"/>
<evidence type="ECO:0000313" key="5">
    <source>
        <dbReference type="Proteomes" id="UP000000954"/>
    </source>
</evidence>
<dbReference type="SUPFAM" id="SSF46565">
    <property type="entry name" value="Chaperone J-domain"/>
    <property type="match status" value="1"/>
</dbReference>
<dbReference type="OrthoDB" id="3173117at2"/>
<evidence type="ECO:0000259" key="3">
    <source>
        <dbReference type="PROSITE" id="PS50076"/>
    </source>
</evidence>
<dbReference type="EMBL" id="CP001682">
    <property type="protein sequence ID" value="ACU93744.1"/>
    <property type="molecule type" value="Genomic_DNA"/>
</dbReference>
<evidence type="ECO:0000313" key="4">
    <source>
        <dbReference type="EMBL" id="ACU93744.1"/>
    </source>
</evidence>
<dbReference type="InterPro" id="IPR001623">
    <property type="entry name" value="DnaJ_domain"/>
</dbReference>
<dbReference type="Gene3D" id="1.10.287.110">
    <property type="entry name" value="DnaJ domain"/>
    <property type="match status" value="1"/>
</dbReference>
<evidence type="ECO:0000256" key="1">
    <source>
        <dbReference type="SAM" id="Coils"/>
    </source>
</evidence>
<dbReference type="InterPro" id="IPR036869">
    <property type="entry name" value="J_dom_sf"/>
</dbReference>
<dbReference type="eggNOG" id="COG2214">
    <property type="taxonomic scope" value="Bacteria"/>
</dbReference>
<keyword evidence="1" id="KW-0175">Coiled coil</keyword>
<dbReference type="PANTHER" id="PTHR43948">
    <property type="entry name" value="DNAJ HOMOLOG SUBFAMILY B"/>
    <property type="match status" value="1"/>
</dbReference>
<dbReference type="CDD" id="cd06257">
    <property type="entry name" value="DnaJ"/>
    <property type="match status" value="1"/>
</dbReference>
<organism evidence="4 5">
    <name type="scientific">Cryptobacterium curtum (strain ATCC 700683 / DSM 15641 / CCUG 43107 / 12-3)</name>
    <dbReference type="NCBI Taxonomy" id="469378"/>
    <lineage>
        <taxon>Bacteria</taxon>
        <taxon>Bacillati</taxon>
        <taxon>Actinomycetota</taxon>
        <taxon>Coriobacteriia</taxon>
        <taxon>Eggerthellales</taxon>
        <taxon>Eggerthellaceae</taxon>
        <taxon>Cryptobacterium</taxon>
    </lineage>
</organism>
<keyword evidence="2" id="KW-0812">Transmembrane</keyword>
<feature type="domain" description="J" evidence="3">
    <location>
        <begin position="5"/>
        <end position="66"/>
    </location>
</feature>
<keyword evidence="5" id="KW-1185">Reference proteome</keyword>
<dbReference type="KEGG" id="ccu:Ccur_00090"/>